<dbReference type="Pfam" id="PF00067">
    <property type="entry name" value="p450"/>
    <property type="match status" value="2"/>
</dbReference>
<name>A0ABP0X9B6_9BRYO</name>
<dbReference type="InterPro" id="IPR017972">
    <property type="entry name" value="Cyt_P450_CS"/>
</dbReference>
<dbReference type="PRINTS" id="PR00463">
    <property type="entry name" value="EP450I"/>
</dbReference>
<evidence type="ECO:0000256" key="5">
    <source>
        <dbReference type="SAM" id="Phobius"/>
    </source>
</evidence>
<keyword evidence="3" id="KW-0560">Oxidoreductase</keyword>
<dbReference type="InterPro" id="IPR001128">
    <property type="entry name" value="Cyt_P450"/>
</dbReference>
<keyword evidence="5" id="KW-0472">Membrane</keyword>
<evidence type="ECO:0000256" key="2">
    <source>
        <dbReference type="ARBA" id="ARBA00022723"/>
    </source>
</evidence>
<keyword evidence="5" id="KW-1133">Transmembrane helix</keyword>
<organism evidence="6 7">
    <name type="scientific">Sphagnum jensenii</name>
    <dbReference type="NCBI Taxonomy" id="128206"/>
    <lineage>
        <taxon>Eukaryota</taxon>
        <taxon>Viridiplantae</taxon>
        <taxon>Streptophyta</taxon>
        <taxon>Embryophyta</taxon>
        <taxon>Bryophyta</taxon>
        <taxon>Sphagnophytina</taxon>
        <taxon>Sphagnopsida</taxon>
        <taxon>Sphagnales</taxon>
        <taxon>Sphagnaceae</taxon>
        <taxon>Sphagnum</taxon>
    </lineage>
</organism>
<keyword evidence="5" id="KW-0812">Transmembrane</keyword>
<keyword evidence="4" id="KW-0408">Iron</keyword>
<dbReference type="SUPFAM" id="SSF48264">
    <property type="entry name" value="Cytochrome P450"/>
    <property type="match status" value="2"/>
</dbReference>
<dbReference type="EMBL" id="OZ020101">
    <property type="protein sequence ID" value="CAK9274182.1"/>
    <property type="molecule type" value="Genomic_DNA"/>
</dbReference>
<comment type="similarity">
    <text evidence="1">Belongs to the cytochrome P450 family.</text>
</comment>
<dbReference type="PRINTS" id="PR00385">
    <property type="entry name" value="P450"/>
</dbReference>
<proteinExistence type="inferred from homology"/>
<dbReference type="CDD" id="cd20618">
    <property type="entry name" value="CYP71_clan"/>
    <property type="match status" value="2"/>
</dbReference>
<evidence type="ECO:0008006" key="8">
    <source>
        <dbReference type="Google" id="ProtNLM"/>
    </source>
</evidence>
<dbReference type="InterPro" id="IPR036396">
    <property type="entry name" value="Cyt_P450_sf"/>
</dbReference>
<dbReference type="Gene3D" id="1.10.630.10">
    <property type="entry name" value="Cytochrome P450"/>
    <property type="match status" value="2"/>
</dbReference>
<dbReference type="PANTHER" id="PTHR47944">
    <property type="entry name" value="CYTOCHROME P450 98A9"/>
    <property type="match status" value="1"/>
</dbReference>
<evidence type="ECO:0000313" key="6">
    <source>
        <dbReference type="EMBL" id="CAK9274182.1"/>
    </source>
</evidence>
<evidence type="ECO:0000313" key="7">
    <source>
        <dbReference type="Proteomes" id="UP001497444"/>
    </source>
</evidence>
<evidence type="ECO:0000256" key="1">
    <source>
        <dbReference type="ARBA" id="ARBA00010617"/>
    </source>
</evidence>
<accession>A0ABP0X9B6</accession>
<dbReference type="PROSITE" id="PS00086">
    <property type="entry name" value="CYTOCHROME_P450"/>
    <property type="match status" value="2"/>
</dbReference>
<protein>
    <recommendedName>
        <fullName evidence="8">Cytochrome P450</fullName>
    </recommendedName>
</protein>
<keyword evidence="2" id="KW-0479">Metal-binding</keyword>
<evidence type="ECO:0000256" key="3">
    <source>
        <dbReference type="ARBA" id="ARBA00023002"/>
    </source>
</evidence>
<gene>
    <name evidence="6" type="ORF">CSSPJE1EN1_LOCUS19660</name>
</gene>
<feature type="transmembrane region" description="Helical" evidence="5">
    <location>
        <begin position="6"/>
        <end position="25"/>
    </location>
</feature>
<dbReference type="Proteomes" id="UP001497444">
    <property type="component" value="Chromosome 6"/>
</dbReference>
<sequence length="903" mass="101897">MGQFTLTKALVGIVTLLLMLVMLFGNQKKKLRLPQGPRPLPIIGNMHQLGDDSHTFLWDQAKKYGPIMYLRLGSQGLVVASSADAAREFFTVQDKVWAGREHITGQALLTYNHLNIGGAPFGPYWRHLRKICTMELFTSKRLESFRPPRTDEFNQMIKSIMDDVEQGKTVDLAMKLSHAAMNNMTRMLLNKRFYGVDASAQQEAYKFKELTYNLFKLAATRSIGDFVPWLKWVIVVSGLKSRMMKVKAKADVVLQEFLEVKKNGRSIDVKNDDVHCEDFIDVLMAQPAVDGTGNLSENSIKAVIHDMLVGGTDTSSNTLEWAIAELVRHPHCAKKLQAELDEVVGRERIVTESDIPNLPYLNAVVKEALRLYPPAPLSITHVALEDTTVGGFDFVAGTRLSVNIYAIQRDPKWWERPLEFDPERFMKNPEINPLGSHFQFIPFGTGRRQCPGLILGLLFVQIGLARLMQSFDFALPNGQDPATLDMTEKFGGMDMLTYNHLDIVAAPYGPYWLHLRKICTMELFSTKRLESFRPPRTDEFNQMITSIMDDVEQGKIVDLAVKLGHVAMNNITRMLLNKRFYGLDPSAQHQAYKFKELNFDLANLASTRSIGDFVPWLKWVIIVSGLKSRMMKVKARADVLLQEFLEVKKSRKIINVKNDDVHCEDFVDVLMAQPAQDGTGHLSDNSIKAVILDMLVAGTDTSANTVEWAIAELLRHPHCAKKLQAELDEVVGKDRIVTESDIPDLPYLNAVLKEVLRLHPPVPLSITHVALEDTTVGGFDFVAGTRLSVNIYAIQRDPKWWERPLEFDPERFMKNPEINPLGSHFQFIPFGTGRRQCPGLMLGLLFVQIGLARLMQSFDFALPNGQDPATLDMTEKFGVSLPRQNPLQVVCKPRLPKSLYKGN</sequence>
<dbReference type="InterPro" id="IPR002401">
    <property type="entry name" value="Cyt_P450_E_grp-I"/>
</dbReference>
<dbReference type="PANTHER" id="PTHR47944:SF16">
    <property type="entry name" value="CYTOCHROME P450 FAMILY 1 SUBFAMILY A POLYPEPTIDE 1"/>
    <property type="match status" value="1"/>
</dbReference>
<keyword evidence="7" id="KW-1185">Reference proteome</keyword>
<reference evidence="6" key="1">
    <citation type="submission" date="2024-02" db="EMBL/GenBank/DDBJ databases">
        <authorList>
            <consortium name="ELIXIR-Norway"/>
            <consortium name="Elixir Norway"/>
        </authorList>
    </citation>
    <scope>NUCLEOTIDE SEQUENCE</scope>
</reference>
<evidence type="ECO:0000256" key="4">
    <source>
        <dbReference type="ARBA" id="ARBA00023004"/>
    </source>
</evidence>